<sequence length="81" mass="8710">MTGITAEEVATAQLPQTPFPTVRSPSYDIGAVDELLEACRAALASWQRGEPATLTAKQLLRSRLKGARMFKAGYAGGPWMT</sequence>
<proteinExistence type="predicted"/>
<reference evidence="2" key="1">
    <citation type="journal article" date="2019" name="Int. J. Syst. Evol. Microbiol.">
        <title>The Global Catalogue of Microorganisms (GCM) 10K type strain sequencing project: providing services to taxonomists for standard genome sequencing and annotation.</title>
        <authorList>
            <consortium name="The Broad Institute Genomics Platform"/>
            <consortium name="The Broad Institute Genome Sequencing Center for Infectious Disease"/>
            <person name="Wu L."/>
            <person name="Ma J."/>
        </authorList>
    </citation>
    <scope>NUCLEOTIDE SEQUENCE [LARGE SCALE GENOMIC DNA]</scope>
    <source>
        <strain evidence="2">NBRC 106310</strain>
    </source>
</reference>
<name>A0ABN6X5T7_9MICO</name>
<accession>A0ABN6X5T7</accession>
<keyword evidence="2" id="KW-1185">Reference proteome</keyword>
<protein>
    <submittedName>
        <fullName evidence="1">Uncharacterized protein</fullName>
    </submittedName>
</protein>
<dbReference type="Proteomes" id="UP001321543">
    <property type="component" value="Chromosome"/>
</dbReference>
<evidence type="ECO:0000313" key="2">
    <source>
        <dbReference type="Proteomes" id="UP001321543"/>
    </source>
</evidence>
<gene>
    <name evidence="1" type="ORF">GCM10025863_26780</name>
</gene>
<dbReference type="RefSeq" id="WP_286300553.1">
    <property type="nucleotide sequence ID" value="NZ_AP027728.1"/>
</dbReference>
<organism evidence="1 2">
    <name type="scientific">Microbacterium suwonense</name>
    <dbReference type="NCBI Taxonomy" id="683047"/>
    <lineage>
        <taxon>Bacteria</taxon>
        <taxon>Bacillati</taxon>
        <taxon>Actinomycetota</taxon>
        <taxon>Actinomycetes</taxon>
        <taxon>Micrococcales</taxon>
        <taxon>Microbacteriaceae</taxon>
        <taxon>Microbacterium</taxon>
    </lineage>
</organism>
<evidence type="ECO:0000313" key="1">
    <source>
        <dbReference type="EMBL" id="BDZ40064.1"/>
    </source>
</evidence>
<dbReference type="EMBL" id="AP027728">
    <property type="protein sequence ID" value="BDZ40064.1"/>
    <property type="molecule type" value="Genomic_DNA"/>
</dbReference>